<dbReference type="InterPro" id="IPR019818">
    <property type="entry name" value="IsoCit/isopropylmalate_DH_CS"/>
</dbReference>
<keyword evidence="11" id="KW-0464">Manganese</keyword>
<dbReference type="InterPro" id="IPR029021">
    <property type="entry name" value="Prot-tyrosine_phosphatase-like"/>
</dbReference>
<comment type="subunit">
    <text evidence="3 19">Homodimer.</text>
</comment>
<dbReference type="Pfam" id="PF03162">
    <property type="entry name" value="Y_phosphatase2"/>
    <property type="match status" value="1"/>
</dbReference>
<evidence type="ECO:0000259" key="21">
    <source>
        <dbReference type="PROSITE" id="PS50054"/>
    </source>
</evidence>
<feature type="compositionally biased region" description="Pro residues" evidence="20">
    <location>
        <begin position="566"/>
        <end position="575"/>
    </location>
</feature>
<accession>A0A238FND6</accession>
<comment type="similarity">
    <text evidence="13">Belongs to the protein-tyrosine phosphatase family. Atypical dual-specificity phosphatase Siw14-like subfamily.</text>
</comment>
<evidence type="ECO:0000256" key="6">
    <source>
        <dbReference type="ARBA" id="ARBA00022723"/>
    </source>
</evidence>
<feature type="compositionally biased region" description="Low complexity" evidence="20">
    <location>
        <begin position="595"/>
        <end position="607"/>
    </location>
</feature>
<evidence type="ECO:0000256" key="15">
    <source>
        <dbReference type="ARBA" id="ARBA00047562"/>
    </source>
</evidence>
<dbReference type="NCBIfam" id="TIGR00169">
    <property type="entry name" value="leuB"/>
    <property type="match status" value="1"/>
</dbReference>
<dbReference type="PROSITE" id="PS00383">
    <property type="entry name" value="TYR_PHOSPHATASE_1"/>
    <property type="match status" value="1"/>
</dbReference>
<keyword evidence="8" id="KW-0460">Magnesium</keyword>
<dbReference type="STRING" id="269621.A0A238FND6"/>
<reference evidence="23" key="1">
    <citation type="submission" date="2016-09" db="EMBL/GenBank/DDBJ databases">
        <authorList>
            <person name="Jeantristanb JTB J.-T."/>
            <person name="Ricardo R."/>
        </authorList>
    </citation>
    <scope>NUCLEOTIDE SEQUENCE [LARGE SCALE GENOMIC DNA]</scope>
</reference>
<dbReference type="GO" id="GO:0052845">
    <property type="term" value="F:inositol-5-diphosphate-1,2,3,4,6-pentakisphosphate diphosphatase activity"/>
    <property type="evidence" value="ECO:0007669"/>
    <property type="project" value="RHEA"/>
</dbReference>
<dbReference type="GO" id="GO:0051287">
    <property type="term" value="F:NAD binding"/>
    <property type="evidence" value="ECO:0007669"/>
    <property type="project" value="InterPro"/>
</dbReference>
<evidence type="ECO:0000313" key="22">
    <source>
        <dbReference type="EMBL" id="SCV72708.1"/>
    </source>
</evidence>
<feature type="compositionally biased region" description="Polar residues" evidence="20">
    <location>
        <begin position="465"/>
        <end position="481"/>
    </location>
</feature>
<evidence type="ECO:0000256" key="13">
    <source>
        <dbReference type="ARBA" id="ARBA00044949"/>
    </source>
</evidence>
<feature type="compositionally biased region" description="Low complexity" evidence="20">
    <location>
        <begin position="482"/>
        <end position="539"/>
    </location>
</feature>
<feature type="region of interest" description="Disordered" evidence="20">
    <location>
        <begin position="554"/>
        <end position="618"/>
    </location>
</feature>
<dbReference type="Pfam" id="PF00180">
    <property type="entry name" value="Iso_dh"/>
    <property type="match status" value="1"/>
</dbReference>
<dbReference type="FunFam" id="3.40.718.10:FF:000006">
    <property type="entry name" value="3-isopropylmalate dehydrogenase"/>
    <property type="match status" value="1"/>
</dbReference>
<feature type="domain" description="Tyrosine-protein phosphatase" evidence="21">
    <location>
        <begin position="651"/>
        <end position="804"/>
    </location>
</feature>
<evidence type="ECO:0000256" key="4">
    <source>
        <dbReference type="ARBA" id="ARBA00022430"/>
    </source>
</evidence>
<comment type="catalytic activity">
    <reaction evidence="17">
        <text>6-diphospho-1D-myo-inositol pentakisphosphate + H2O = 1D-myo-inositol hexakisphosphate + phosphate + H(+)</text>
        <dbReference type="Rhea" id="RHEA:79703"/>
        <dbReference type="ChEBI" id="CHEBI:15377"/>
        <dbReference type="ChEBI" id="CHEBI:15378"/>
        <dbReference type="ChEBI" id="CHEBI:43474"/>
        <dbReference type="ChEBI" id="CHEBI:58130"/>
        <dbReference type="ChEBI" id="CHEBI:230534"/>
        <dbReference type="EC" id="3.6.1.52"/>
    </reaction>
    <physiologicalReaction direction="left-to-right" evidence="17">
        <dbReference type="Rhea" id="RHEA:79704"/>
    </physiologicalReaction>
</comment>
<evidence type="ECO:0000256" key="2">
    <source>
        <dbReference type="ARBA" id="ARBA00007769"/>
    </source>
</evidence>
<evidence type="ECO:0000256" key="17">
    <source>
        <dbReference type="ARBA" id="ARBA00048424"/>
    </source>
</evidence>
<comment type="catalytic activity">
    <reaction evidence="16">
        <text>1,5-bis(diphospho)-1D-myo-inositol 2,3,4,6-tetrakisphosphate + H2O = 1-diphospho-1D-myo-inositol 2,3,4,5,6-pentakisphosphate + phosphate + 2 H(+)</text>
        <dbReference type="Rhea" id="RHEA:79699"/>
        <dbReference type="ChEBI" id="CHEBI:15377"/>
        <dbReference type="ChEBI" id="CHEBI:15378"/>
        <dbReference type="ChEBI" id="CHEBI:43474"/>
        <dbReference type="ChEBI" id="CHEBI:74946"/>
        <dbReference type="ChEBI" id="CHEBI:77983"/>
        <dbReference type="EC" id="3.6.1.52"/>
    </reaction>
    <physiologicalReaction direction="left-to-right" evidence="16">
        <dbReference type="Rhea" id="RHEA:79700"/>
    </physiologicalReaction>
</comment>
<evidence type="ECO:0000256" key="18">
    <source>
        <dbReference type="RuleBase" id="RU004443"/>
    </source>
</evidence>
<dbReference type="InterPro" id="IPR020422">
    <property type="entry name" value="TYR_PHOSPHATASE_DUAL_dom"/>
</dbReference>
<sequence length="817" mass="87727">MPSYNIVSLPGDGIGPEVVAQAERVLETLSAHTDHQFTVKAHDFGGIAIDNHQTPLPGSTLQACKDADAIILGAVGGPKWGTHATLRPEVGLLALRKELGLYANIRPALFPAPSLVSYSPLKEHIAQGTSIVVVRELIGGIYFGDRKEAIVGATEGEDAVARDECSYSVSEIVRITRLAGYLAGLSNPPLAVHSVDKANVLATSRLWRRVVTETMEKEFPEIKLDHQLVDSAAMVICSNPRKLNGIVLTENLFGDILSDETSVIPGSLGLLPSASLGGIPDGKNKVAGMYEPIHGSAPDIAGQGIANPIGTILSIALMCRYSFGLEKEAQAVEEAVRIVLDDEDKGGLAYRTKDLGGDKSTPHVGDKVVEVLKVLLQKNWSKLKLINQSRRAHSWQGPAGRSIMTIETKTTTTMDAAPPPIPIPAFLSRLQQDYARQLRRRAYGDEPTPELVSSAKTTGSIPTLAAASNTVVPQSNSNDGKTTSIGTTGTRSGMGTTTLSTGTASATSRGAASTSSPSPANAFSSSYSGSSASSSNGSSAVSASALAMPTPLLPLTSTSPISHQHAPPPPPPPSSMPSYHQSLSTSSSINDLHNPTSSSTTQPKSTPNAIGTQTPAVPASMSHSIHLRRLEDVYSPPKEIAPEEELLPPENFAMVSSLIYRSSFPKRKNFPFLRSLRLKSVLTLILEEYPEQNLEFLEQEGIKFYQFGIPGNKEPFVQIPDEKIAAALAVILDVRNHPMLIHCNKGKHRTGCLVGCLRKVQQWSLTAIFDEYRRYSYPKSRSMDQQFIEGFDQLPQVWESVDARYLPSWALPNSSGM</sequence>
<dbReference type="PRINTS" id="PR01911">
    <property type="entry name" value="PFDSPHPHTASE"/>
</dbReference>
<protein>
    <recommendedName>
        <fullName evidence="19">3-isopropylmalate dehydrogenase</fullName>
        <ecNumber evidence="19">1.1.1.85</ecNumber>
    </recommendedName>
</protein>
<name>A0A238FND6_9BASI</name>
<evidence type="ECO:0000256" key="3">
    <source>
        <dbReference type="ARBA" id="ARBA00011738"/>
    </source>
</evidence>
<feature type="compositionally biased region" description="Low complexity" evidence="20">
    <location>
        <begin position="554"/>
        <end position="565"/>
    </location>
</feature>
<dbReference type="GO" id="GO:0009098">
    <property type="term" value="P:L-leucine biosynthetic process"/>
    <property type="evidence" value="ECO:0007669"/>
    <property type="project" value="UniProtKB-UniPathway"/>
</dbReference>
<keyword evidence="9 18" id="KW-0560">Oxidoreductase</keyword>
<evidence type="ECO:0000256" key="8">
    <source>
        <dbReference type="ARBA" id="ARBA00022842"/>
    </source>
</evidence>
<comment type="catalytic activity">
    <reaction evidence="14">
        <text>5-diphospho-1D-myo-inositol 1,2,3,4,6-pentakisphosphate + H2O = 1D-myo-inositol hexakisphosphate + phosphate + H(+)</text>
        <dbReference type="Rhea" id="RHEA:22384"/>
        <dbReference type="ChEBI" id="CHEBI:15377"/>
        <dbReference type="ChEBI" id="CHEBI:15378"/>
        <dbReference type="ChEBI" id="CHEBI:43474"/>
        <dbReference type="ChEBI" id="CHEBI:58130"/>
        <dbReference type="ChEBI" id="CHEBI:58628"/>
        <dbReference type="EC" id="3.6.1.52"/>
    </reaction>
    <physiologicalReaction direction="left-to-right" evidence="14">
        <dbReference type="Rhea" id="RHEA:22385"/>
    </physiologicalReaction>
</comment>
<dbReference type="GO" id="GO:0003862">
    <property type="term" value="F:3-isopropylmalate dehydrogenase activity"/>
    <property type="evidence" value="ECO:0007669"/>
    <property type="project" value="UniProtKB-EC"/>
</dbReference>
<dbReference type="PROSITE" id="PS50054">
    <property type="entry name" value="TYR_PHOSPHATASE_DUAL"/>
    <property type="match status" value="1"/>
</dbReference>
<comment type="similarity">
    <text evidence="2 18">Belongs to the isocitrate and isopropylmalate dehydrogenases family.</text>
</comment>
<comment type="cofactor">
    <cofactor evidence="1">
        <name>Mn(2+)</name>
        <dbReference type="ChEBI" id="CHEBI:29035"/>
    </cofactor>
</comment>
<evidence type="ECO:0000256" key="10">
    <source>
        <dbReference type="ARBA" id="ARBA00023027"/>
    </source>
</evidence>
<dbReference type="GO" id="GO:0016791">
    <property type="term" value="F:phosphatase activity"/>
    <property type="evidence" value="ECO:0007669"/>
    <property type="project" value="InterPro"/>
</dbReference>
<organism evidence="22 23">
    <name type="scientific">Microbotryum intermedium</name>
    <dbReference type="NCBI Taxonomy" id="269621"/>
    <lineage>
        <taxon>Eukaryota</taxon>
        <taxon>Fungi</taxon>
        <taxon>Dikarya</taxon>
        <taxon>Basidiomycota</taxon>
        <taxon>Pucciniomycotina</taxon>
        <taxon>Microbotryomycetes</taxon>
        <taxon>Microbotryales</taxon>
        <taxon>Microbotryaceae</taxon>
        <taxon>Microbotryum</taxon>
    </lineage>
</organism>
<dbReference type="EC" id="1.1.1.85" evidence="19"/>
<keyword evidence="12 19" id="KW-0100">Branched-chain amino acid biosynthesis</keyword>
<evidence type="ECO:0000256" key="19">
    <source>
        <dbReference type="RuleBase" id="RU004445"/>
    </source>
</evidence>
<dbReference type="GO" id="GO:0052848">
    <property type="term" value="F:inositol-3,5-bisdiphosphate-2,3,4,6-tetrakisphosphate 5-diphosphatase activity"/>
    <property type="evidence" value="ECO:0007669"/>
    <property type="project" value="RHEA"/>
</dbReference>
<dbReference type="InterPro" id="IPR024084">
    <property type="entry name" value="IsoPropMal-DH-like_dom"/>
</dbReference>
<dbReference type="InterPro" id="IPR020428">
    <property type="entry name" value="PFA-DSPs"/>
</dbReference>
<evidence type="ECO:0000256" key="5">
    <source>
        <dbReference type="ARBA" id="ARBA00022605"/>
    </source>
</evidence>
<dbReference type="SMART" id="SM01329">
    <property type="entry name" value="Iso_dh"/>
    <property type="match status" value="1"/>
</dbReference>
<dbReference type="UniPathway" id="UPA00048">
    <property type="reaction ID" value="UER00072"/>
</dbReference>
<evidence type="ECO:0000256" key="9">
    <source>
        <dbReference type="ARBA" id="ARBA00023002"/>
    </source>
</evidence>
<gene>
    <name evidence="22" type="ORF">BQ2448_4245</name>
</gene>
<dbReference type="InterPro" id="IPR004861">
    <property type="entry name" value="Siw14-like"/>
</dbReference>
<dbReference type="CDD" id="cd14528">
    <property type="entry name" value="PFA-DSP_Siw14"/>
    <property type="match status" value="1"/>
</dbReference>
<dbReference type="OrthoDB" id="419183at2759"/>
<dbReference type="InterPro" id="IPR016130">
    <property type="entry name" value="Tyr_Pase_AS"/>
</dbReference>
<keyword evidence="23" id="KW-1185">Reference proteome</keyword>
<comment type="catalytic activity">
    <reaction evidence="15">
        <text>3,5-bis(diphospho)-1D-myo-inositol 1,2,4,6-tetrakisphosphate + H2O = 3-diphospho-1D-myo-inositol 1,2,4,5,6-pentakisphosphate + phosphate + 2 H(+)</text>
        <dbReference type="Rhea" id="RHEA:56312"/>
        <dbReference type="ChEBI" id="CHEBI:15377"/>
        <dbReference type="ChEBI" id="CHEBI:15378"/>
        <dbReference type="ChEBI" id="CHEBI:43474"/>
        <dbReference type="ChEBI" id="CHEBI:140372"/>
        <dbReference type="ChEBI" id="CHEBI:140374"/>
        <dbReference type="EC" id="3.6.1.52"/>
    </reaction>
    <physiologicalReaction direction="left-to-right" evidence="15">
        <dbReference type="Rhea" id="RHEA:56313"/>
    </physiologicalReaction>
</comment>
<comment type="cofactor">
    <cofactor evidence="19">
        <name>Mg(2+)</name>
        <dbReference type="ChEBI" id="CHEBI:18420"/>
    </cofactor>
    <cofactor evidence="19">
        <name>Mn(2+)</name>
        <dbReference type="ChEBI" id="CHEBI:29035"/>
    </cofactor>
    <text evidence="19">Binds 1 Mg(2+) or Mn(2+) ion per subunit.</text>
</comment>
<comment type="function">
    <text evidence="19">Catalyzes the oxidation of 3-carboxy-2-hydroxy-4-methylpentanoate (3-isopropylmalate) to 3-carboxy-4-methyl-2-oxopentanoate. The product decarboxylates to 4-methyl-2 oxopentanoate.</text>
</comment>
<dbReference type="PROSITE" id="PS00470">
    <property type="entry name" value="IDH_IMDH"/>
    <property type="match status" value="1"/>
</dbReference>
<evidence type="ECO:0000256" key="20">
    <source>
        <dbReference type="SAM" id="MobiDB-lite"/>
    </source>
</evidence>
<evidence type="ECO:0000256" key="11">
    <source>
        <dbReference type="ARBA" id="ARBA00023211"/>
    </source>
</evidence>
<dbReference type="Gene3D" id="3.40.718.10">
    <property type="entry name" value="Isopropylmalate Dehydrogenase"/>
    <property type="match status" value="1"/>
</dbReference>
<keyword evidence="10 19" id="KW-0520">NAD</keyword>
<proteinExistence type="inferred from homology"/>
<evidence type="ECO:0000256" key="7">
    <source>
        <dbReference type="ARBA" id="ARBA00022801"/>
    </source>
</evidence>
<evidence type="ECO:0000256" key="16">
    <source>
        <dbReference type="ARBA" id="ARBA00047927"/>
    </source>
</evidence>
<dbReference type="GO" id="GO:0000287">
    <property type="term" value="F:magnesium ion binding"/>
    <property type="evidence" value="ECO:0007669"/>
    <property type="project" value="InterPro"/>
</dbReference>
<keyword evidence="4 19" id="KW-0432">Leucine biosynthesis</keyword>
<keyword evidence="6 19" id="KW-0479">Metal-binding</keyword>
<comment type="catalytic activity">
    <reaction evidence="19">
        <text>(2R,3S)-3-isopropylmalate + NAD(+) = 4-methyl-2-oxopentanoate + CO2 + NADH</text>
        <dbReference type="Rhea" id="RHEA:32271"/>
        <dbReference type="ChEBI" id="CHEBI:16526"/>
        <dbReference type="ChEBI" id="CHEBI:17865"/>
        <dbReference type="ChEBI" id="CHEBI:35121"/>
        <dbReference type="ChEBI" id="CHEBI:57540"/>
        <dbReference type="ChEBI" id="CHEBI:57945"/>
        <dbReference type="EC" id="1.1.1.85"/>
    </reaction>
</comment>
<dbReference type="SUPFAM" id="SSF52799">
    <property type="entry name" value="(Phosphotyrosine protein) phosphatases II"/>
    <property type="match status" value="1"/>
</dbReference>
<dbReference type="InterPro" id="IPR004429">
    <property type="entry name" value="Isopropylmalate_DH"/>
</dbReference>
<dbReference type="AlphaFoldDB" id="A0A238FND6"/>
<evidence type="ECO:0000256" key="1">
    <source>
        <dbReference type="ARBA" id="ARBA00001936"/>
    </source>
</evidence>
<dbReference type="SUPFAM" id="SSF53659">
    <property type="entry name" value="Isocitrate/Isopropylmalate dehydrogenase-like"/>
    <property type="match status" value="1"/>
</dbReference>
<feature type="compositionally biased region" description="Polar residues" evidence="20">
    <location>
        <begin position="583"/>
        <end position="594"/>
    </location>
</feature>
<dbReference type="EMBL" id="FMSP01000009">
    <property type="protein sequence ID" value="SCV72708.1"/>
    <property type="molecule type" value="Genomic_DNA"/>
</dbReference>
<keyword evidence="5" id="KW-0028">Amino-acid biosynthesis</keyword>
<evidence type="ECO:0000313" key="23">
    <source>
        <dbReference type="Proteomes" id="UP000198372"/>
    </source>
</evidence>
<evidence type="ECO:0000256" key="14">
    <source>
        <dbReference type="ARBA" id="ARBA00047342"/>
    </source>
</evidence>
<dbReference type="PANTHER" id="PTHR42979:SF1">
    <property type="entry name" value="3-ISOPROPYLMALATE DEHYDROGENASE"/>
    <property type="match status" value="1"/>
</dbReference>
<dbReference type="Gene3D" id="3.90.190.10">
    <property type="entry name" value="Protein tyrosine phosphatase superfamily"/>
    <property type="match status" value="1"/>
</dbReference>
<keyword evidence="7" id="KW-0378">Hydrolase</keyword>
<dbReference type="Proteomes" id="UP000198372">
    <property type="component" value="Unassembled WGS sequence"/>
</dbReference>
<comment type="pathway">
    <text evidence="19">Amino-acid biosynthesis; L-leucine biosynthesis; L-leucine from 3-methyl-2-oxobutanoate: step 3/4.</text>
</comment>
<feature type="region of interest" description="Disordered" evidence="20">
    <location>
        <begin position="465"/>
        <end position="539"/>
    </location>
</feature>
<dbReference type="GO" id="GO:0005829">
    <property type="term" value="C:cytosol"/>
    <property type="evidence" value="ECO:0007669"/>
    <property type="project" value="TreeGrafter"/>
</dbReference>
<dbReference type="PANTHER" id="PTHR42979">
    <property type="entry name" value="3-ISOPROPYLMALATE DEHYDROGENASE"/>
    <property type="match status" value="1"/>
</dbReference>
<dbReference type="FunFam" id="3.90.190.10:FF:000024">
    <property type="entry name" value="probable tyrosine-protein phosphatase At1g05000"/>
    <property type="match status" value="1"/>
</dbReference>
<evidence type="ECO:0000256" key="12">
    <source>
        <dbReference type="ARBA" id="ARBA00023304"/>
    </source>
</evidence>